<keyword evidence="1" id="KW-0812">Transmembrane</keyword>
<keyword evidence="3" id="KW-1185">Reference proteome</keyword>
<evidence type="ECO:0000313" key="2">
    <source>
        <dbReference type="EMBL" id="MBE9666088.1"/>
    </source>
</evidence>
<reference evidence="2 3" key="1">
    <citation type="submission" date="2020-10" db="EMBL/GenBank/DDBJ databases">
        <title>Mucilaginibacter mali sp. nov., isolated from rhizosphere soil of apple orchard.</title>
        <authorList>
            <person name="Lee J.-S."/>
            <person name="Kim H.S."/>
            <person name="Kim J.-S."/>
        </authorList>
    </citation>
    <scope>NUCLEOTIDE SEQUENCE [LARGE SCALE GENOMIC DNA]</scope>
    <source>
        <strain evidence="2 3">KCTC 23157</strain>
    </source>
</reference>
<organism evidence="2 3">
    <name type="scientific">Mucilaginibacter boryungensis</name>
    <dbReference type="NCBI Taxonomy" id="768480"/>
    <lineage>
        <taxon>Bacteria</taxon>
        <taxon>Pseudomonadati</taxon>
        <taxon>Bacteroidota</taxon>
        <taxon>Sphingobacteriia</taxon>
        <taxon>Sphingobacteriales</taxon>
        <taxon>Sphingobacteriaceae</taxon>
        <taxon>Mucilaginibacter</taxon>
    </lineage>
</organism>
<comment type="caution">
    <text evidence="2">The sequence shown here is derived from an EMBL/GenBank/DDBJ whole genome shotgun (WGS) entry which is preliminary data.</text>
</comment>
<proteinExistence type="predicted"/>
<keyword evidence="1" id="KW-0472">Membrane</keyword>
<feature type="transmembrane region" description="Helical" evidence="1">
    <location>
        <begin position="21"/>
        <end position="39"/>
    </location>
</feature>
<sequence>MKTHVHCPHCQGHRIKTISKTTQIIIGLAIAVVGIGFFVPALFTAVGYYLFALPLFTVGAIRAYKSYSDPVGKAYCHDCHEEFEYYRAE</sequence>
<dbReference type="EMBL" id="JADFFM010000001">
    <property type="protein sequence ID" value="MBE9666088.1"/>
    <property type="molecule type" value="Genomic_DNA"/>
</dbReference>
<dbReference type="RefSeq" id="WP_194105459.1">
    <property type="nucleotide sequence ID" value="NZ_JADFFM010000001.1"/>
</dbReference>
<evidence type="ECO:0000256" key="1">
    <source>
        <dbReference type="SAM" id="Phobius"/>
    </source>
</evidence>
<gene>
    <name evidence="2" type="ORF">IRJ18_06920</name>
</gene>
<keyword evidence="1" id="KW-1133">Transmembrane helix</keyword>
<accession>A0ABR9XGE1</accession>
<protein>
    <submittedName>
        <fullName evidence="2">Uncharacterized protein</fullName>
    </submittedName>
</protein>
<dbReference type="Proteomes" id="UP000632774">
    <property type="component" value="Unassembled WGS sequence"/>
</dbReference>
<evidence type="ECO:0000313" key="3">
    <source>
        <dbReference type="Proteomes" id="UP000632774"/>
    </source>
</evidence>
<name>A0ABR9XGE1_9SPHI</name>